<dbReference type="EMBL" id="KE148147">
    <property type="protein sequence ID" value="EPE09548.1"/>
    <property type="molecule type" value="Genomic_DNA"/>
</dbReference>
<keyword evidence="1" id="KW-0175">Coiled coil</keyword>
<gene>
    <name evidence="2" type="ORF">F503_07324</name>
</gene>
<sequence length="372" mass="41282">MSDRIHAAAAERDALLRKIADTQHAKAAVKQLTPQITTLTNKQYDAAQLYNELAAAMRKNEQAADKLRDHSSLRKFFHREKVAAESEKAEDLYIASIGWAKKAEVKLALVKKEIADLKQKREDLRAMDTAHNYALGSLDALYNSVFDGPTPGLPNEDALEATVTGAQECYDDVQARLSHAMAVANNLDKAHQSAQYAVTALGLALKASENDIFFMGPPVTVHDNGTAADTYSYNRHHDYDRTEREMLQSVNKSLAEAEFYVCAARQMDPTVAPALFSFTSQQVDDGTSSALGVIDRYLDNPVTDLLFHFKIKDGIDGVKYVEEVVRESWSKAEEKVAAIETEKKPVEAALDDGRKQLMDLRVEIFEKTLKGS</sequence>
<feature type="coiled-coil region" evidence="1">
    <location>
        <begin position="100"/>
        <end position="127"/>
    </location>
</feature>
<accession>S3CSC1</accession>
<name>S3CSC1_OPHP1</name>
<dbReference type="Proteomes" id="UP000016923">
    <property type="component" value="Unassembled WGS sequence"/>
</dbReference>
<dbReference type="PANTHER" id="PTHR21974:SF2">
    <property type="entry name" value="RE15880P"/>
    <property type="match status" value="1"/>
</dbReference>
<dbReference type="eggNOG" id="ENOG502RXPA">
    <property type="taxonomic scope" value="Eukaryota"/>
</dbReference>
<evidence type="ECO:0000313" key="2">
    <source>
        <dbReference type="EMBL" id="EPE09548.1"/>
    </source>
</evidence>
<protein>
    <submittedName>
        <fullName evidence="2">Uncharacterized protein</fullName>
    </submittedName>
</protein>
<dbReference type="STRING" id="1262450.S3CSC1"/>
<dbReference type="AlphaFoldDB" id="S3CSC1"/>
<keyword evidence="3" id="KW-1185">Reference proteome</keyword>
<proteinExistence type="predicted"/>
<organism evidence="2 3">
    <name type="scientific">Ophiostoma piceae (strain UAMH 11346)</name>
    <name type="common">Sap stain fungus</name>
    <dbReference type="NCBI Taxonomy" id="1262450"/>
    <lineage>
        <taxon>Eukaryota</taxon>
        <taxon>Fungi</taxon>
        <taxon>Dikarya</taxon>
        <taxon>Ascomycota</taxon>
        <taxon>Pezizomycotina</taxon>
        <taxon>Sordariomycetes</taxon>
        <taxon>Sordariomycetidae</taxon>
        <taxon>Ophiostomatales</taxon>
        <taxon>Ophiostomataceae</taxon>
        <taxon>Ophiostoma</taxon>
    </lineage>
</organism>
<dbReference type="OrthoDB" id="2562743at2759"/>
<dbReference type="HOGENOM" id="CLU_706040_0_0_1"/>
<dbReference type="PANTHER" id="PTHR21974">
    <property type="entry name" value="RE15880P"/>
    <property type="match status" value="1"/>
</dbReference>
<dbReference type="VEuPathDB" id="FungiDB:F503_07324"/>
<evidence type="ECO:0000313" key="3">
    <source>
        <dbReference type="Proteomes" id="UP000016923"/>
    </source>
</evidence>
<reference evidence="2 3" key="1">
    <citation type="journal article" date="2013" name="BMC Genomics">
        <title>The genome and transcriptome of the pine saprophyte Ophiostoma piceae, and a comparison with the bark beetle-associated pine pathogen Grosmannia clavigera.</title>
        <authorList>
            <person name="Haridas S."/>
            <person name="Wang Y."/>
            <person name="Lim L."/>
            <person name="Massoumi Alamouti S."/>
            <person name="Jackman S."/>
            <person name="Docking R."/>
            <person name="Robertson G."/>
            <person name="Birol I."/>
            <person name="Bohlmann J."/>
            <person name="Breuil C."/>
        </authorList>
    </citation>
    <scope>NUCLEOTIDE SEQUENCE [LARGE SCALE GENOMIC DNA]</scope>
    <source>
        <strain evidence="2 3">UAMH 11346</strain>
    </source>
</reference>
<evidence type="ECO:0000256" key="1">
    <source>
        <dbReference type="SAM" id="Coils"/>
    </source>
</evidence>